<gene>
    <name evidence="2" type="ordered locus">Htur_3537</name>
</gene>
<evidence type="ECO:0000256" key="1">
    <source>
        <dbReference type="SAM" id="MobiDB-lite"/>
    </source>
</evidence>
<accession>D2RR03</accession>
<dbReference type="Proteomes" id="UP000001903">
    <property type="component" value="Chromosome"/>
</dbReference>
<feature type="compositionally biased region" description="Acidic residues" evidence="1">
    <location>
        <begin position="19"/>
        <end position="30"/>
    </location>
</feature>
<evidence type="ECO:0000313" key="2">
    <source>
        <dbReference type="EMBL" id="ADB62399.1"/>
    </source>
</evidence>
<proteinExistence type="predicted"/>
<keyword evidence="3" id="KW-1185">Reference proteome</keyword>
<protein>
    <submittedName>
        <fullName evidence="2">Uncharacterized protein</fullName>
    </submittedName>
</protein>
<dbReference type="AlphaFoldDB" id="D2RR03"/>
<feature type="region of interest" description="Disordered" evidence="1">
    <location>
        <begin position="1"/>
        <end position="30"/>
    </location>
</feature>
<organism evidence="2 3">
    <name type="scientific">Haloterrigena turkmenica (strain ATCC 51198 / DSM 5511 / JCM 9101 / NCIMB 13204 / VKM B-1734 / 4k)</name>
    <name type="common">Halococcus turkmenicus</name>
    <dbReference type="NCBI Taxonomy" id="543526"/>
    <lineage>
        <taxon>Archaea</taxon>
        <taxon>Methanobacteriati</taxon>
        <taxon>Methanobacteriota</taxon>
        <taxon>Stenosarchaea group</taxon>
        <taxon>Halobacteria</taxon>
        <taxon>Halobacteriales</taxon>
        <taxon>Natrialbaceae</taxon>
        <taxon>Haloterrigena</taxon>
    </lineage>
</organism>
<name>D2RR03_HALTV</name>
<evidence type="ECO:0000313" key="3">
    <source>
        <dbReference type="Proteomes" id="UP000001903"/>
    </source>
</evidence>
<dbReference type="KEGG" id="htu:Htur_3537"/>
<dbReference type="EMBL" id="CP001860">
    <property type="protein sequence ID" value="ADB62399.1"/>
    <property type="molecule type" value="Genomic_DNA"/>
</dbReference>
<sequence>MPVPIPELMETPAGRDEFGTPDEEVEPSIY</sequence>
<dbReference type="HOGENOM" id="CLU_3401549_0_0_2"/>
<reference evidence="2 3" key="1">
    <citation type="journal article" date="2010" name="Stand. Genomic Sci.">
        <title>Complete genome sequence of Haloterrigena turkmenica type strain (4k).</title>
        <authorList>
            <person name="Saunders E."/>
            <person name="Tindall B.J."/>
            <person name="Fahnrich R."/>
            <person name="Lapidus A."/>
            <person name="Copeland A."/>
            <person name="Del Rio T.G."/>
            <person name="Lucas S."/>
            <person name="Chen F."/>
            <person name="Tice H."/>
            <person name="Cheng J.F."/>
            <person name="Han C."/>
            <person name="Detter J.C."/>
            <person name="Bruce D."/>
            <person name="Goodwin L."/>
            <person name="Chain P."/>
            <person name="Pitluck S."/>
            <person name="Pati A."/>
            <person name="Ivanova N."/>
            <person name="Mavromatis K."/>
            <person name="Chen A."/>
            <person name="Palaniappan K."/>
            <person name="Land M."/>
            <person name="Hauser L."/>
            <person name="Chang Y.J."/>
            <person name="Jeffries C.D."/>
            <person name="Brettin T."/>
            <person name="Rohde M."/>
            <person name="Goker M."/>
            <person name="Bristow J."/>
            <person name="Eisen J.A."/>
            <person name="Markowitz V."/>
            <person name="Hugenholtz P."/>
            <person name="Klenk H.P."/>
            <person name="Kyrpides N.C."/>
        </authorList>
    </citation>
    <scope>NUCLEOTIDE SEQUENCE [LARGE SCALE GENOMIC DNA]</scope>
    <source>
        <strain evidence="3">ATCC 51198 / DSM 5511 / JCM 9101 / NCIMB 13204 / VKM B-1734 / 4k</strain>
    </source>
</reference>